<comment type="function">
    <text evidence="6">Also exhibits azoreductase activity. Catalyzes the reductive cleavage of the azo bond in aromatic azo compounds to the corresponding amines.</text>
</comment>
<dbReference type="OrthoDB" id="9787136at2"/>
<comment type="catalytic activity">
    <reaction evidence="6">
        <text>2 a quinone + NADH + H(+) = 2 a 1,4-benzosemiquinone + NAD(+)</text>
        <dbReference type="Rhea" id="RHEA:65952"/>
        <dbReference type="ChEBI" id="CHEBI:15378"/>
        <dbReference type="ChEBI" id="CHEBI:57540"/>
        <dbReference type="ChEBI" id="CHEBI:57945"/>
        <dbReference type="ChEBI" id="CHEBI:132124"/>
        <dbReference type="ChEBI" id="CHEBI:134225"/>
    </reaction>
</comment>
<comment type="function">
    <text evidence="6">Quinone reductase that provides resistance to thiol-specific stress caused by electrophilic quinones.</text>
</comment>
<evidence type="ECO:0000256" key="1">
    <source>
        <dbReference type="ARBA" id="ARBA00022630"/>
    </source>
</evidence>
<keyword evidence="2 6" id="KW-0288">FMN</keyword>
<feature type="binding site" evidence="6">
    <location>
        <position position="10"/>
    </location>
    <ligand>
        <name>FMN</name>
        <dbReference type="ChEBI" id="CHEBI:58210"/>
    </ligand>
</feature>
<comment type="subunit">
    <text evidence="6">Homodimer.</text>
</comment>
<dbReference type="GO" id="GO:0009055">
    <property type="term" value="F:electron transfer activity"/>
    <property type="evidence" value="ECO:0007669"/>
    <property type="project" value="UniProtKB-UniRule"/>
</dbReference>
<dbReference type="Gene3D" id="3.40.50.360">
    <property type="match status" value="1"/>
</dbReference>
<gene>
    <name evidence="6" type="primary">azoR</name>
    <name evidence="8" type="ORF">SAMN05660642_01525</name>
</gene>
<dbReference type="InterPro" id="IPR029039">
    <property type="entry name" value="Flavoprotein-like_sf"/>
</dbReference>
<feature type="binding site" evidence="6">
    <location>
        <begin position="16"/>
        <end position="18"/>
    </location>
    <ligand>
        <name>FMN</name>
        <dbReference type="ChEBI" id="CHEBI:58210"/>
    </ligand>
</feature>
<dbReference type="AlphaFoldDB" id="A0A1G9Q752"/>
<accession>A0A1G9Q752</accession>
<dbReference type="PANTHER" id="PTHR43741">
    <property type="entry name" value="FMN-DEPENDENT NADH-AZOREDUCTASE 1"/>
    <property type="match status" value="1"/>
</dbReference>
<evidence type="ECO:0000256" key="2">
    <source>
        <dbReference type="ARBA" id="ARBA00022643"/>
    </source>
</evidence>
<name>A0A1G9Q752_9ACTN</name>
<dbReference type="EMBL" id="FNHE01000003">
    <property type="protein sequence ID" value="SDM06591.1"/>
    <property type="molecule type" value="Genomic_DNA"/>
</dbReference>
<protein>
    <recommendedName>
        <fullName evidence="6">FMN dependent NADH:quinone oxidoreductase</fullName>
        <ecNumber evidence="6">1.6.5.-</ecNumber>
    </recommendedName>
    <alternativeName>
        <fullName evidence="6">Azo-dye reductase</fullName>
    </alternativeName>
    <alternativeName>
        <fullName evidence="6">FMN-dependent NADH-azo compound oxidoreductase</fullName>
    </alternativeName>
    <alternativeName>
        <fullName evidence="6">FMN-dependent NADH-azoreductase</fullName>
        <ecNumber evidence="6">1.7.1.17</ecNumber>
    </alternativeName>
</protein>
<evidence type="ECO:0000256" key="4">
    <source>
        <dbReference type="ARBA" id="ARBA00023027"/>
    </source>
</evidence>
<evidence type="ECO:0000259" key="7">
    <source>
        <dbReference type="Pfam" id="PF02525"/>
    </source>
</evidence>
<dbReference type="EC" id="1.7.1.17" evidence="6"/>
<dbReference type="EC" id="1.6.5.-" evidence="6"/>
<dbReference type="InterPro" id="IPR003680">
    <property type="entry name" value="Flavodoxin_fold"/>
</dbReference>
<evidence type="ECO:0000313" key="8">
    <source>
        <dbReference type="EMBL" id="SDM06591.1"/>
    </source>
</evidence>
<dbReference type="STRING" id="1137991.SAMN05660642_01525"/>
<feature type="domain" description="Flavodoxin-like fold" evidence="7">
    <location>
        <begin position="4"/>
        <end position="203"/>
    </location>
</feature>
<dbReference type="SUPFAM" id="SSF52218">
    <property type="entry name" value="Flavoproteins"/>
    <property type="match status" value="1"/>
</dbReference>
<sequence length="209" mass="22546">MSTFLHVSASPRGAESVSLQIAGAFVETYRDAHPDAVVDTWDLWDGTLPEFGPAAAGAKMTVFGGGAPQGAQAAAWRAAVETFRRFAAADRLLFSVPMWNAGVPYVLKQFIDVVSQPGMVFDVDPVTGYRHLLAGTGKRAAVVYTSAVWGPALGPEFGRDFQSTYFDDWLAWTGITDISRIRFHPTLTGDAEESRQAAMAAARDIAKVF</sequence>
<comment type="cofactor">
    <cofactor evidence="6">
        <name>FMN</name>
        <dbReference type="ChEBI" id="CHEBI:58210"/>
    </cofactor>
    <text evidence="6">Binds 1 FMN per subunit.</text>
</comment>
<evidence type="ECO:0000256" key="5">
    <source>
        <dbReference type="ARBA" id="ARBA00048542"/>
    </source>
</evidence>
<dbReference type="HAMAP" id="MF_01216">
    <property type="entry name" value="Azoreductase_type1"/>
    <property type="match status" value="1"/>
</dbReference>
<dbReference type="GO" id="GO:0010181">
    <property type="term" value="F:FMN binding"/>
    <property type="evidence" value="ECO:0007669"/>
    <property type="project" value="UniProtKB-UniRule"/>
</dbReference>
<dbReference type="RefSeq" id="WP_091215901.1">
    <property type="nucleotide sequence ID" value="NZ_FNHE01000003.1"/>
</dbReference>
<dbReference type="PANTHER" id="PTHR43741:SF4">
    <property type="entry name" value="FMN-DEPENDENT NADH:QUINONE OXIDOREDUCTASE"/>
    <property type="match status" value="1"/>
</dbReference>
<keyword evidence="4 6" id="KW-0520">NAD</keyword>
<dbReference type="InterPro" id="IPR050104">
    <property type="entry name" value="FMN-dep_NADH:Q_OxRdtase_AzoR1"/>
</dbReference>
<evidence type="ECO:0000256" key="6">
    <source>
        <dbReference type="HAMAP-Rule" id="MF_01216"/>
    </source>
</evidence>
<comment type="catalytic activity">
    <reaction evidence="5">
        <text>N,N-dimethyl-1,4-phenylenediamine + anthranilate + 2 NAD(+) = 2-(4-dimethylaminophenyl)diazenylbenzoate + 2 NADH + 2 H(+)</text>
        <dbReference type="Rhea" id="RHEA:55872"/>
        <dbReference type="ChEBI" id="CHEBI:15378"/>
        <dbReference type="ChEBI" id="CHEBI:15783"/>
        <dbReference type="ChEBI" id="CHEBI:16567"/>
        <dbReference type="ChEBI" id="CHEBI:57540"/>
        <dbReference type="ChEBI" id="CHEBI:57945"/>
        <dbReference type="ChEBI" id="CHEBI:71579"/>
        <dbReference type="EC" id="1.7.1.17"/>
    </reaction>
    <physiologicalReaction direction="right-to-left" evidence="5">
        <dbReference type="Rhea" id="RHEA:55874"/>
    </physiologicalReaction>
</comment>
<keyword evidence="1 6" id="KW-0285">Flavoprotein</keyword>
<dbReference type="Pfam" id="PF02525">
    <property type="entry name" value="Flavodoxin_2"/>
    <property type="match status" value="1"/>
</dbReference>
<evidence type="ECO:0000256" key="3">
    <source>
        <dbReference type="ARBA" id="ARBA00023002"/>
    </source>
</evidence>
<comment type="similarity">
    <text evidence="6">Belongs to the azoreductase type 1 family.</text>
</comment>
<organism evidence="8 9">
    <name type="scientific">Geodermatophilus siccatus</name>
    <dbReference type="NCBI Taxonomy" id="1137991"/>
    <lineage>
        <taxon>Bacteria</taxon>
        <taxon>Bacillati</taxon>
        <taxon>Actinomycetota</taxon>
        <taxon>Actinomycetes</taxon>
        <taxon>Geodermatophilales</taxon>
        <taxon>Geodermatophilaceae</taxon>
        <taxon>Geodermatophilus</taxon>
    </lineage>
</organism>
<dbReference type="GO" id="GO:0016652">
    <property type="term" value="F:oxidoreductase activity, acting on NAD(P)H as acceptor"/>
    <property type="evidence" value="ECO:0007669"/>
    <property type="project" value="UniProtKB-UniRule"/>
</dbReference>
<reference evidence="9" key="1">
    <citation type="submission" date="2016-10" db="EMBL/GenBank/DDBJ databases">
        <authorList>
            <person name="Varghese N."/>
            <person name="Submissions S."/>
        </authorList>
    </citation>
    <scope>NUCLEOTIDE SEQUENCE [LARGE SCALE GENOMIC DNA]</scope>
    <source>
        <strain evidence="9">DSM 45419</strain>
    </source>
</reference>
<keyword evidence="9" id="KW-1185">Reference proteome</keyword>
<evidence type="ECO:0000313" key="9">
    <source>
        <dbReference type="Proteomes" id="UP000198680"/>
    </source>
</evidence>
<dbReference type="GO" id="GO:0016655">
    <property type="term" value="F:oxidoreductase activity, acting on NAD(P)H, quinone or similar compound as acceptor"/>
    <property type="evidence" value="ECO:0007669"/>
    <property type="project" value="InterPro"/>
</dbReference>
<dbReference type="InterPro" id="IPR023048">
    <property type="entry name" value="NADH:quinone_OxRdtase_FMN_depd"/>
</dbReference>
<keyword evidence="3 6" id="KW-0560">Oxidoreductase</keyword>
<comment type="caution">
    <text evidence="6">Lacks conserved residue(s) required for the propagation of feature annotation.</text>
</comment>
<dbReference type="Proteomes" id="UP000198680">
    <property type="component" value="Unassembled WGS sequence"/>
</dbReference>
<proteinExistence type="inferred from homology"/>